<evidence type="ECO:0000313" key="1">
    <source>
        <dbReference type="EMBL" id="EEF23851.1"/>
    </source>
</evidence>
<protein>
    <submittedName>
        <fullName evidence="1">DNA transfer protein gp7, putative</fullName>
    </submittedName>
</protein>
<dbReference type="AlphaFoldDB" id="B9TJW3"/>
<dbReference type="Proteomes" id="UP000008311">
    <property type="component" value="Unassembled WGS sequence"/>
</dbReference>
<organism evidence="1 2">
    <name type="scientific">Ricinus communis</name>
    <name type="common">Castor bean</name>
    <dbReference type="NCBI Taxonomy" id="3988"/>
    <lineage>
        <taxon>Eukaryota</taxon>
        <taxon>Viridiplantae</taxon>
        <taxon>Streptophyta</taxon>
        <taxon>Embryophyta</taxon>
        <taxon>Tracheophyta</taxon>
        <taxon>Spermatophyta</taxon>
        <taxon>Magnoliopsida</taxon>
        <taxon>eudicotyledons</taxon>
        <taxon>Gunneridae</taxon>
        <taxon>Pentapetalae</taxon>
        <taxon>rosids</taxon>
        <taxon>fabids</taxon>
        <taxon>Malpighiales</taxon>
        <taxon>Euphorbiaceae</taxon>
        <taxon>Acalyphoideae</taxon>
        <taxon>Acalypheae</taxon>
        <taxon>Ricinus</taxon>
    </lineage>
</organism>
<accession>B9TJW3</accession>
<proteinExistence type="predicted"/>
<dbReference type="InParanoid" id="B9TJW3"/>
<gene>
    <name evidence="1" type="ORF">RCOM_1968810</name>
</gene>
<reference evidence="2" key="1">
    <citation type="journal article" date="2010" name="Nat. Biotechnol.">
        <title>Draft genome sequence of the oilseed species Ricinus communis.</title>
        <authorList>
            <person name="Chan A.P."/>
            <person name="Crabtree J."/>
            <person name="Zhao Q."/>
            <person name="Lorenzi H."/>
            <person name="Orvis J."/>
            <person name="Puiu D."/>
            <person name="Melake-Berhan A."/>
            <person name="Jones K.M."/>
            <person name="Redman J."/>
            <person name="Chen G."/>
            <person name="Cahoon E.B."/>
            <person name="Gedil M."/>
            <person name="Stanke M."/>
            <person name="Haas B.J."/>
            <person name="Wortman J.R."/>
            <person name="Fraser-Liggett C.M."/>
            <person name="Ravel J."/>
            <person name="Rabinowicz P.D."/>
        </authorList>
    </citation>
    <scope>NUCLEOTIDE SEQUENCE [LARGE SCALE GENOMIC DNA]</scope>
    <source>
        <strain evidence="2">cv. Hale</strain>
    </source>
</reference>
<dbReference type="EMBL" id="EQ984432">
    <property type="protein sequence ID" value="EEF23851.1"/>
    <property type="molecule type" value="Genomic_DNA"/>
</dbReference>
<name>B9TJW3_RICCO</name>
<dbReference type="InterPro" id="IPR057916">
    <property type="entry name" value="P22_gp7"/>
</dbReference>
<dbReference type="Pfam" id="PF25688">
    <property type="entry name" value="P22_gp7"/>
    <property type="match status" value="1"/>
</dbReference>
<evidence type="ECO:0000313" key="2">
    <source>
        <dbReference type="Proteomes" id="UP000008311"/>
    </source>
</evidence>
<keyword evidence="2" id="KW-1185">Reference proteome</keyword>
<sequence length="301" mass="30217">MANLTRVPQQFLTAALNGDTAVADAIGNVVNGSAMNGFDPIASSGTASGVWASIGTLIYVEITLVLPASGKPTVTLPFTHQGLSDQRGIIPGASSAAAVGATVVAGVASSAMAANQAGKANASQQQAAQSQLQLAQQQYDTMQGQISPYLAAGQNGMQGYEDLLGINGNDAQSGAINGIKTGAQYQGDMQTANENILANASATGGLRGSNTSNILANTSIGTLNNLITQRLAGYGQLMNNGLNSVSASQAASNVFQNNSNQATQNSANASSQYDAALSNSFKSGLGSITQGFNAFAGGGMT</sequence>